<dbReference type="EMBL" id="BEHY01000067">
    <property type="protein sequence ID" value="GBD09785.1"/>
    <property type="molecule type" value="Genomic_DNA"/>
</dbReference>
<dbReference type="InterPro" id="IPR001867">
    <property type="entry name" value="OmpR/PhoB-type_DNA-bd"/>
</dbReference>
<feature type="modified residue" description="4-aspartylphosphate" evidence="6">
    <location>
        <position position="69"/>
    </location>
</feature>
<comment type="caution">
    <text evidence="10">The sequence shown here is derived from an EMBL/GenBank/DDBJ whole genome shotgun (WGS) entry which is preliminary data.</text>
</comment>
<evidence type="ECO:0000256" key="7">
    <source>
        <dbReference type="PROSITE-ProRule" id="PRU01091"/>
    </source>
</evidence>
<sequence length="247" mass="26986">MVLQASAAEIGSGSSPMGGRILLIDDDALLRRSLAFSLEQAGFKVRTAASAEEGLAIAARERPDLVLLDIGLPGMDGLEALRRFREVLGLPVIFLTARRRELDQVVGLELGADDYITKPFDTDVLIARIRAVLRRIRSSPAMPSAPSPLVVGDLVIDPAARTVTVAGRAVSLTPKEFDLLYTLALAPNRVLPTETLLTQVWGAEYAGQSETLYVHIRWLREKIEEDPERPRRIVTVRGVGYKLVPQG</sequence>
<reference evidence="11" key="1">
    <citation type="submission" date="2017-09" db="EMBL/GenBank/DDBJ databases">
        <title>Metaegenomics of thermophilic ammonia-oxidizing enrichment culture.</title>
        <authorList>
            <person name="Kato S."/>
            <person name="Suzuki K."/>
        </authorList>
    </citation>
    <scope>NUCLEOTIDE SEQUENCE [LARGE SCALE GENOMIC DNA]</scope>
</reference>
<evidence type="ECO:0000256" key="5">
    <source>
        <dbReference type="ARBA" id="ARBA00023163"/>
    </source>
</evidence>
<evidence type="ECO:0000259" key="9">
    <source>
        <dbReference type="PROSITE" id="PS51755"/>
    </source>
</evidence>
<keyword evidence="2" id="KW-0902">Two-component regulatory system</keyword>
<dbReference type="GO" id="GO:0005829">
    <property type="term" value="C:cytosol"/>
    <property type="evidence" value="ECO:0007669"/>
    <property type="project" value="TreeGrafter"/>
</dbReference>
<feature type="DNA-binding region" description="OmpR/PhoB-type" evidence="7">
    <location>
        <begin position="146"/>
        <end position="245"/>
    </location>
</feature>
<dbReference type="SUPFAM" id="SSF52172">
    <property type="entry name" value="CheY-like"/>
    <property type="match status" value="1"/>
</dbReference>
<dbReference type="GO" id="GO:0000976">
    <property type="term" value="F:transcription cis-regulatory region binding"/>
    <property type="evidence" value="ECO:0007669"/>
    <property type="project" value="TreeGrafter"/>
</dbReference>
<feature type="domain" description="Response regulatory" evidence="8">
    <location>
        <begin position="20"/>
        <end position="133"/>
    </location>
</feature>
<dbReference type="FunFam" id="1.10.10.10:FF:000018">
    <property type="entry name" value="DNA-binding response regulator ResD"/>
    <property type="match status" value="1"/>
</dbReference>
<evidence type="ECO:0000313" key="10">
    <source>
        <dbReference type="EMBL" id="GBD09785.1"/>
    </source>
</evidence>
<keyword evidence="3" id="KW-0805">Transcription regulation</keyword>
<evidence type="ECO:0000259" key="8">
    <source>
        <dbReference type="PROSITE" id="PS50110"/>
    </source>
</evidence>
<dbReference type="PANTHER" id="PTHR48111:SF4">
    <property type="entry name" value="DNA-BINDING DUAL TRANSCRIPTIONAL REGULATOR OMPR"/>
    <property type="match status" value="1"/>
</dbReference>
<dbReference type="PROSITE" id="PS51755">
    <property type="entry name" value="OMPR_PHOB"/>
    <property type="match status" value="1"/>
</dbReference>
<feature type="domain" description="OmpR/PhoB-type" evidence="9">
    <location>
        <begin position="146"/>
        <end position="245"/>
    </location>
</feature>
<name>A0A2H5Y8K5_9CHLR</name>
<dbReference type="PANTHER" id="PTHR48111">
    <property type="entry name" value="REGULATOR OF RPOS"/>
    <property type="match status" value="1"/>
</dbReference>
<dbReference type="InterPro" id="IPR001789">
    <property type="entry name" value="Sig_transdc_resp-reg_receiver"/>
</dbReference>
<dbReference type="Gene3D" id="1.10.10.10">
    <property type="entry name" value="Winged helix-like DNA-binding domain superfamily/Winged helix DNA-binding domain"/>
    <property type="match status" value="1"/>
</dbReference>
<dbReference type="InterPro" id="IPR011006">
    <property type="entry name" value="CheY-like_superfamily"/>
</dbReference>
<gene>
    <name evidence="10" type="primary">walR_3</name>
    <name evidence="10" type="ORF">HRbin22_02046</name>
</gene>
<evidence type="ECO:0000256" key="3">
    <source>
        <dbReference type="ARBA" id="ARBA00023015"/>
    </source>
</evidence>
<accession>A0A2H5Y8K5</accession>
<evidence type="ECO:0000313" key="11">
    <source>
        <dbReference type="Proteomes" id="UP000236642"/>
    </source>
</evidence>
<dbReference type="Pfam" id="PF00072">
    <property type="entry name" value="Response_reg"/>
    <property type="match status" value="1"/>
</dbReference>
<keyword evidence="1 6" id="KW-0597">Phosphoprotein</keyword>
<dbReference type="AlphaFoldDB" id="A0A2H5Y8K5"/>
<keyword evidence="5" id="KW-0804">Transcription</keyword>
<dbReference type="Gene3D" id="3.40.50.2300">
    <property type="match status" value="1"/>
</dbReference>
<dbReference type="PROSITE" id="PS50110">
    <property type="entry name" value="RESPONSE_REGULATORY"/>
    <property type="match status" value="1"/>
</dbReference>
<evidence type="ECO:0000256" key="1">
    <source>
        <dbReference type="ARBA" id="ARBA00022553"/>
    </source>
</evidence>
<dbReference type="GO" id="GO:0032993">
    <property type="term" value="C:protein-DNA complex"/>
    <property type="evidence" value="ECO:0007669"/>
    <property type="project" value="TreeGrafter"/>
</dbReference>
<organism evidence="10 11">
    <name type="scientific">Candidatus Thermoflexus japonica</name>
    <dbReference type="NCBI Taxonomy" id="2035417"/>
    <lineage>
        <taxon>Bacteria</taxon>
        <taxon>Bacillati</taxon>
        <taxon>Chloroflexota</taxon>
        <taxon>Thermoflexia</taxon>
        <taxon>Thermoflexales</taxon>
        <taxon>Thermoflexaceae</taxon>
        <taxon>Thermoflexus</taxon>
    </lineage>
</organism>
<evidence type="ECO:0000256" key="4">
    <source>
        <dbReference type="ARBA" id="ARBA00023125"/>
    </source>
</evidence>
<dbReference type="Pfam" id="PF00486">
    <property type="entry name" value="Trans_reg_C"/>
    <property type="match status" value="1"/>
</dbReference>
<dbReference type="Gene3D" id="6.10.250.690">
    <property type="match status" value="1"/>
</dbReference>
<dbReference type="InterPro" id="IPR039420">
    <property type="entry name" value="WalR-like"/>
</dbReference>
<evidence type="ECO:0000256" key="6">
    <source>
        <dbReference type="PROSITE-ProRule" id="PRU00169"/>
    </source>
</evidence>
<dbReference type="CDD" id="cd00383">
    <property type="entry name" value="trans_reg_C"/>
    <property type="match status" value="1"/>
</dbReference>
<proteinExistence type="predicted"/>
<evidence type="ECO:0000256" key="2">
    <source>
        <dbReference type="ARBA" id="ARBA00023012"/>
    </source>
</evidence>
<keyword evidence="4 7" id="KW-0238">DNA-binding</keyword>
<dbReference type="GO" id="GO:0006355">
    <property type="term" value="P:regulation of DNA-templated transcription"/>
    <property type="evidence" value="ECO:0007669"/>
    <property type="project" value="InterPro"/>
</dbReference>
<protein>
    <submittedName>
        <fullName evidence="10">Transcriptional regulatory protein WalR</fullName>
    </submittedName>
</protein>
<dbReference type="SMART" id="SM00862">
    <property type="entry name" value="Trans_reg_C"/>
    <property type="match status" value="1"/>
</dbReference>
<dbReference type="Proteomes" id="UP000236642">
    <property type="component" value="Unassembled WGS sequence"/>
</dbReference>
<dbReference type="SMART" id="SM00448">
    <property type="entry name" value="REC"/>
    <property type="match status" value="1"/>
</dbReference>
<dbReference type="InterPro" id="IPR036388">
    <property type="entry name" value="WH-like_DNA-bd_sf"/>
</dbReference>
<dbReference type="CDD" id="cd17574">
    <property type="entry name" value="REC_OmpR"/>
    <property type="match status" value="1"/>
</dbReference>
<dbReference type="GO" id="GO:0000156">
    <property type="term" value="F:phosphorelay response regulator activity"/>
    <property type="evidence" value="ECO:0007669"/>
    <property type="project" value="TreeGrafter"/>
</dbReference>